<evidence type="ECO:0000256" key="4">
    <source>
        <dbReference type="ARBA" id="ARBA00022801"/>
    </source>
</evidence>
<dbReference type="SUPFAM" id="SSF54001">
    <property type="entry name" value="Cysteine proteinases"/>
    <property type="match status" value="1"/>
</dbReference>
<accession>A0A9W8GKR6</accession>
<gene>
    <name evidence="9" type="primary">OTU1</name>
    <name evidence="9" type="ORF">IWW39_002538</name>
</gene>
<evidence type="ECO:0000256" key="7">
    <source>
        <dbReference type="SAM" id="MobiDB-lite"/>
    </source>
</evidence>
<comment type="catalytic activity">
    <reaction evidence="1 6">
        <text>Thiol-dependent hydrolysis of ester, thioester, amide, peptide and isopeptide bonds formed by the C-terminal Gly of ubiquitin (a 76-residue protein attached to proteins as an intracellular targeting signal).</text>
        <dbReference type="EC" id="3.4.19.12"/>
    </reaction>
</comment>
<keyword evidence="6" id="KW-0963">Cytoplasm</keyword>
<feature type="compositionally biased region" description="Low complexity" evidence="7">
    <location>
        <begin position="82"/>
        <end position="98"/>
    </location>
</feature>
<keyword evidence="10" id="KW-1185">Reference proteome</keyword>
<dbReference type="Gene3D" id="3.90.70.80">
    <property type="match status" value="1"/>
</dbReference>
<evidence type="ECO:0000313" key="10">
    <source>
        <dbReference type="Proteomes" id="UP001151516"/>
    </source>
</evidence>
<dbReference type="GO" id="GO:0005829">
    <property type="term" value="C:cytosol"/>
    <property type="evidence" value="ECO:0007669"/>
    <property type="project" value="TreeGrafter"/>
</dbReference>
<dbReference type="EMBL" id="JANBTX010000057">
    <property type="protein sequence ID" value="KAJ2688000.1"/>
    <property type="molecule type" value="Genomic_DNA"/>
</dbReference>
<dbReference type="Proteomes" id="UP001151516">
    <property type="component" value="Unassembled WGS sequence"/>
</dbReference>
<name>A0A9W8GKR6_9FUNG</name>
<evidence type="ECO:0000256" key="2">
    <source>
        <dbReference type="ARBA" id="ARBA00022670"/>
    </source>
</evidence>
<protein>
    <recommendedName>
        <fullName evidence="6">Ubiquitin thioesterase OTU</fullName>
        <ecNumber evidence="6">3.4.19.12</ecNumber>
    </recommendedName>
</protein>
<dbReference type="PROSITE" id="PS50802">
    <property type="entry name" value="OTU"/>
    <property type="match status" value="1"/>
</dbReference>
<dbReference type="GO" id="GO:0004843">
    <property type="term" value="F:cysteine-type deubiquitinase activity"/>
    <property type="evidence" value="ECO:0007669"/>
    <property type="project" value="UniProtKB-UniRule"/>
</dbReference>
<evidence type="ECO:0000259" key="8">
    <source>
        <dbReference type="PROSITE" id="PS50802"/>
    </source>
</evidence>
<dbReference type="CDD" id="cd22745">
    <property type="entry name" value="OTU_OTU1"/>
    <property type="match status" value="1"/>
</dbReference>
<dbReference type="PANTHER" id="PTHR13312:SF0">
    <property type="entry name" value="UBIQUITIN THIOESTERASE OTU1"/>
    <property type="match status" value="1"/>
</dbReference>
<dbReference type="AlphaFoldDB" id="A0A9W8GKR6"/>
<dbReference type="InterPro" id="IPR003323">
    <property type="entry name" value="OTU_dom"/>
</dbReference>
<organism evidence="9 10">
    <name type="scientific">Coemansia spiralis</name>
    <dbReference type="NCBI Taxonomy" id="417178"/>
    <lineage>
        <taxon>Eukaryota</taxon>
        <taxon>Fungi</taxon>
        <taxon>Fungi incertae sedis</taxon>
        <taxon>Zoopagomycota</taxon>
        <taxon>Kickxellomycotina</taxon>
        <taxon>Kickxellomycetes</taxon>
        <taxon>Kickxellales</taxon>
        <taxon>Kickxellaceae</taxon>
        <taxon>Coemansia</taxon>
    </lineage>
</organism>
<dbReference type="EC" id="3.4.19.12" evidence="6"/>
<feature type="domain" description="OTU" evidence="8">
    <location>
        <begin position="156"/>
        <end position="277"/>
    </location>
</feature>
<evidence type="ECO:0000256" key="5">
    <source>
        <dbReference type="ARBA" id="ARBA00022807"/>
    </source>
</evidence>
<dbReference type="InterPro" id="IPR057766">
    <property type="entry name" value="Znf-C2H2_OTU1-like_C"/>
</dbReference>
<feature type="region of interest" description="Disordered" evidence="7">
    <location>
        <begin position="81"/>
        <end position="100"/>
    </location>
</feature>
<evidence type="ECO:0000313" key="9">
    <source>
        <dbReference type="EMBL" id="KAJ2688000.1"/>
    </source>
</evidence>
<dbReference type="GO" id="GO:0005634">
    <property type="term" value="C:nucleus"/>
    <property type="evidence" value="ECO:0007669"/>
    <property type="project" value="TreeGrafter"/>
</dbReference>
<keyword evidence="3 6" id="KW-0833">Ubl conjugation pathway</keyword>
<comment type="function">
    <text evidence="6">Hydrolase that can remove conjugated ubiquitin from proteins and may therefore play an important regulatory role at the level of protein turnover by preventing degradation.</text>
</comment>
<dbReference type="Pfam" id="PF24560">
    <property type="entry name" value="zf-C2H2_OTU1_C"/>
    <property type="match status" value="1"/>
</dbReference>
<comment type="caution">
    <text evidence="9">The sequence shown here is derived from an EMBL/GenBank/DDBJ whole genome shotgun (WGS) entry which is preliminary data.</text>
</comment>
<dbReference type="PANTHER" id="PTHR13312">
    <property type="entry name" value="HIV-INDUCED PROTEIN-7-LIKE PROTEASE"/>
    <property type="match status" value="1"/>
</dbReference>
<dbReference type="Pfam" id="PF02338">
    <property type="entry name" value="OTU"/>
    <property type="match status" value="1"/>
</dbReference>
<evidence type="ECO:0000256" key="3">
    <source>
        <dbReference type="ARBA" id="ARBA00022786"/>
    </source>
</evidence>
<dbReference type="GO" id="GO:0016579">
    <property type="term" value="P:protein deubiquitination"/>
    <property type="evidence" value="ECO:0007669"/>
    <property type="project" value="TreeGrafter"/>
</dbReference>
<evidence type="ECO:0000256" key="6">
    <source>
        <dbReference type="RuleBase" id="RU367104"/>
    </source>
</evidence>
<proteinExistence type="predicted"/>
<evidence type="ECO:0000256" key="1">
    <source>
        <dbReference type="ARBA" id="ARBA00000707"/>
    </source>
</evidence>
<dbReference type="GO" id="GO:0030968">
    <property type="term" value="P:endoplasmic reticulum unfolded protein response"/>
    <property type="evidence" value="ECO:0007669"/>
    <property type="project" value="TreeGrafter"/>
</dbReference>
<keyword evidence="2 9" id="KW-0645">Protease</keyword>
<keyword evidence="4 6" id="KW-0378">Hydrolase</keyword>
<sequence length="356" mass="39109">MQLHLKAEGRDGDEGQYGGQTSTFGEFRRRLAQVSSLPLETLRIKAGDPPEFIDFPDSTPLADTPIAKNCSVYAVRGRIQDTPGPEATSGAAATTTAEHTPHTCENCASAAAQKSLQERRSEPETMQLSRLHNVESSFDMSDRSTPDFVAFRDGYLVRRSVPSDNSCLFRSLCSVLGQAGLTSERLRELVCQGILDNPEQYNEAVLEKPIPEYCHWISQPSSWGGGIEMAILSETFSVEICSIDIQSLRVDRFGEDKYVRRVILLYSGIHYDYVAYASGVSAPRDFDQTEFGVVMGADDVVLAAAVDLAASLRGSRNHYHSSLARVKCNECSQIVHGESEAHLHATTTGHLRFVQA</sequence>
<keyword evidence="5 6" id="KW-0788">Thiol protease</keyword>
<dbReference type="GO" id="GO:0036503">
    <property type="term" value="P:ERAD pathway"/>
    <property type="evidence" value="ECO:0007669"/>
    <property type="project" value="TreeGrafter"/>
</dbReference>
<comment type="subcellular location">
    <subcellularLocation>
        <location evidence="6">Cytoplasm</location>
    </subcellularLocation>
</comment>
<reference evidence="9" key="1">
    <citation type="submission" date="2022-07" db="EMBL/GenBank/DDBJ databases">
        <title>Phylogenomic reconstructions and comparative analyses of Kickxellomycotina fungi.</title>
        <authorList>
            <person name="Reynolds N.K."/>
            <person name="Stajich J.E."/>
            <person name="Barry K."/>
            <person name="Grigoriev I.V."/>
            <person name="Crous P."/>
            <person name="Smith M.E."/>
        </authorList>
    </citation>
    <scope>NUCLEOTIDE SEQUENCE</scope>
    <source>
        <strain evidence="9">CBS 109367</strain>
    </source>
</reference>
<dbReference type="OrthoDB" id="65596at2759"/>
<dbReference type="InterPro" id="IPR038765">
    <property type="entry name" value="Papain-like_cys_pep_sf"/>
</dbReference>